<gene>
    <name evidence="2" type="ORF">KPL27_03000</name>
</gene>
<proteinExistence type="predicted"/>
<sequence>MGEKDSSSKDKENMERKKRCDSIVVDSEVLSTCSSKCHTPMGSTGPLIAKIPVILSDVEVEINVESEIELEKTDITDINVINIDKEVFVKECKLIPYTNKLFIEGYVQKNIQVSNNDCTDKASEDNKIEYTVINSPFKCVTEIEFFKKPLYGESYKERLNSLDKNTLCKNNKEDSWVHYSKLYEPVYCEYQYAKILEADIFDNEDYGTKYLQEEKKCKKILEKMVIFIRIKVIQNQQVFIPEFGGDVMIVEDSKNDSIPQYIRNDDKKKMDITVEFDEKEGLITKEYDELE</sequence>
<dbReference type="Proteomes" id="UP000740830">
    <property type="component" value="Unassembled WGS sequence"/>
</dbReference>
<accession>A0ABS6C0R4</accession>
<evidence type="ECO:0000259" key="1">
    <source>
        <dbReference type="Pfam" id="PF25250"/>
    </source>
</evidence>
<dbReference type="RefSeq" id="WP_216131181.1">
    <property type="nucleotide sequence ID" value="NZ_JAHLDG010000003.1"/>
</dbReference>
<organism evidence="2 3">
    <name type="scientific">Clostridium algidicarnis</name>
    <dbReference type="NCBI Taxonomy" id="37659"/>
    <lineage>
        <taxon>Bacteria</taxon>
        <taxon>Bacillati</taxon>
        <taxon>Bacillota</taxon>
        <taxon>Clostridia</taxon>
        <taxon>Eubacteriales</taxon>
        <taxon>Clostridiaceae</taxon>
        <taxon>Clostridium</taxon>
    </lineage>
</organism>
<feature type="domain" description="DUF7852" evidence="1">
    <location>
        <begin position="6"/>
        <end position="126"/>
    </location>
</feature>
<dbReference type="NCBIfam" id="NF045794">
    <property type="entry name" value="CsxC_fam"/>
    <property type="match status" value="1"/>
</dbReference>
<dbReference type="EMBL" id="JAHLDG010000003">
    <property type="protein sequence ID" value="MBU3219068.1"/>
    <property type="molecule type" value="Genomic_DNA"/>
</dbReference>
<evidence type="ECO:0000313" key="3">
    <source>
        <dbReference type="Proteomes" id="UP000740830"/>
    </source>
</evidence>
<evidence type="ECO:0000313" key="2">
    <source>
        <dbReference type="EMBL" id="MBU3219068.1"/>
    </source>
</evidence>
<name>A0ABS6C0R4_9CLOT</name>
<keyword evidence="3" id="KW-1185">Reference proteome</keyword>
<comment type="caution">
    <text evidence="2">The sequence shown here is derived from an EMBL/GenBank/DDBJ whole genome shotgun (WGS) entry which is preliminary data.</text>
</comment>
<reference evidence="2 3" key="1">
    <citation type="submission" date="2021-06" db="EMBL/GenBank/DDBJ databases">
        <title>Clostridia strains as spoilage organisms.</title>
        <authorList>
            <person name="Wambui J."/>
            <person name="Stephan R."/>
            <person name="Stevens M.J.A."/>
        </authorList>
    </citation>
    <scope>NUCLEOTIDE SEQUENCE [LARGE SCALE GENOMIC DNA]</scope>
    <source>
        <strain evidence="2 3">CM013</strain>
    </source>
</reference>
<protein>
    <recommendedName>
        <fullName evidence="1">DUF7852 domain-containing protein</fullName>
    </recommendedName>
</protein>
<dbReference type="InterPro" id="IPR054845">
    <property type="entry name" value="Exosporium_prot_C"/>
</dbReference>
<dbReference type="Pfam" id="PF25250">
    <property type="entry name" value="DUF7852"/>
    <property type="match status" value="1"/>
</dbReference>
<dbReference type="InterPro" id="IPR057174">
    <property type="entry name" value="DUF7852"/>
</dbReference>